<feature type="domain" description="PilZ" evidence="1">
    <location>
        <begin position="3"/>
        <end position="87"/>
    </location>
</feature>
<dbReference type="Pfam" id="PF07238">
    <property type="entry name" value="PilZ"/>
    <property type="match status" value="1"/>
</dbReference>
<evidence type="ECO:0000313" key="2">
    <source>
        <dbReference type="EMBL" id="VAW99104.1"/>
    </source>
</evidence>
<dbReference type="Gene3D" id="2.40.10.220">
    <property type="entry name" value="predicted glycosyltransferase like domains"/>
    <property type="match status" value="1"/>
</dbReference>
<accession>A0A3B1AYG8</accession>
<proteinExistence type="predicted"/>
<evidence type="ECO:0000259" key="1">
    <source>
        <dbReference type="Pfam" id="PF07238"/>
    </source>
</evidence>
<dbReference type="SUPFAM" id="SSF141371">
    <property type="entry name" value="PilZ domain-like"/>
    <property type="match status" value="1"/>
</dbReference>
<reference evidence="2" key="1">
    <citation type="submission" date="2018-06" db="EMBL/GenBank/DDBJ databases">
        <authorList>
            <person name="Zhirakovskaya E."/>
        </authorList>
    </citation>
    <scope>NUCLEOTIDE SEQUENCE</scope>
</reference>
<dbReference type="EMBL" id="UOFR01000064">
    <property type="protein sequence ID" value="VAW99104.1"/>
    <property type="molecule type" value="Genomic_DNA"/>
</dbReference>
<name>A0A3B1AYG8_9ZZZZ</name>
<dbReference type="InterPro" id="IPR009875">
    <property type="entry name" value="PilZ_domain"/>
</dbReference>
<dbReference type="AlphaFoldDB" id="A0A3B1AYG8"/>
<dbReference type="GO" id="GO:0035438">
    <property type="term" value="F:cyclic-di-GMP binding"/>
    <property type="evidence" value="ECO:0007669"/>
    <property type="project" value="InterPro"/>
</dbReference>
<gene>
    <name evidence="2" type="ORF">MNBD_GAMMA21-2863</name>
</gene>
<sequence length="90" mass="9994">MDNKRRESRLPIQLDVELHADDNNESELQTRDLSSSGVYLEKGTSNLPPEGTIVHLRIKNSLGDGDPPLVKARVVRVDKDGLALVFITDD</sequence>
<organism evidence="2">
    <name type="scientific">hydrothermal vent metagenome</name>
    <dbReference type="NCBI Taxonomy" id="652676"/>
    <lineage>
        <taxon>unclassified sequences</taxon>
        <taxon>metagenomes</taxon>
        <taxon>ecological metagenomes</taxon>
    </lineage>
</organism>
<protein>
    <recommendedName>
        <fullName evidence="1">PilZ domain-containing protein</fullName>
    </recommendedName>
</protein>